<dbReference type="GO" id="GO:0004722">
    <property type="term" value="F:protein serine/threonine phosphatase activity"/>
    <property type="evidence" value="ECO:0007669"/>
    <property type="project" value="UniProtKB-EC"/>
</dbReference>
<dbReference type="EC" id="3.1.3.16" evidence="8"/>
<protein>
    <recommendedName>
        <fullName evidence="8">Serine/threonine-protein phosphatase</fullName>
        <ecNumber evidence="8">3.1.3.16</ecNumber>
    </recommendedName>
</protein>
<dbReference type="InterPro" id="IPR029052">
    <property type="entry name" value="Metallo-depent_PP-like"/>
</dbReference>
<sequence>MESTILLNNFAKNLDKFVTRFNAVAIDLATKKELYNNLLKQSQVGGNTPQLIIISEVIPVLVDKIMIYKKMKADLADLELKLDNLKQTAAMSVPTIELYEFKIQNYSYELSHKFTRGFQSAEDKCGMIMVDPDDPNRANGIDNNLSSCDVIETDLTNDWEKILGTSLHNGFLSNEMQHPEFSLIKDLYYEYKKFKSRSAVTELNNDPDWKHFCTKWGVLLSPTLKEIVARYLRLSTQVTANSYVQNINVDLSEKIIMIGDVHGSLHTFLRMLFRWHRFGILDLKTLKISHGYRIVFLGDVVDRGLFSLEIVGVIFAMLSVNNTDLMNPKIIYNRGNHEEERINLFEGFNEEIKARCADNVGLYNEINAVYKYMPTAVILQVMRGQVCVYRYWLCHGGFDPEFLVANNRLTSHIGGPSSFIELQQETAKKYHQRLIRWSDFVNYSAKEPRWNDPRGMGMEYNKYHVYQFMIINKIDFIIRGHQDNYDNNYLFATDHSTPLGEMPGLGINIGNTYVLNEKTNKELVSYNKNISSEGRMKGPIASLVAKSSEYSVREDNIGKYYCATENNQSEVYPVLTISTNTDNQRYLQADSFALLRFDKPADNFLKPILPLPMTGGYFKKYR</sequence>
<evidence type="ECO:0000256" key="5">
    <source>
        <dbReference type="ARBA" id="ARBA00023211"/>
    </source>
</evidence>
<gene>
    <name evidence="10" type="ORF">Harvfovirus1_28</name>
</gene>
<comment type="catalytic activity">
    <reaction evidence="6">
        <text>O-phospho-L-seryl-[protein] + H2O = L-seryl-[protein] + phosphate</text>
        <dbReference type="Rhea" id="RHEA:20629"/>
        <dbReference type="Rhea" id="RHEA-COMP:9863"/>
        <dbReference type="Rhea" id="RHEA-COMP:11604"/>
        <dbReference type="ChEBI" id="CHEBI:15377"/>
        <dbReference type="ChEBI" id="CHEBI:29999"/>
        <dbReference type="ChEBI" id="CHEBI:43474"/>
        <dbReference type="ChEBI" id="CHEBI:83421"/>
        <dbReference type="EC" id="3.1.3.16"/>
    </reaction>
</comment>
<comment type="catalytic activity">
    <reaction evidence="7 8">
        <text>O-phospho-L-threonyl-[protein] + H2O = L-threonyl-[protein] + phosphate</text>
        <dbReference type="Rhea" id="RHEA:47004"/>
        <dbReference type="Rhea" id="RHEA-COMP:11060"/>
        <dbReference type="Rhea" id="RHEA-COMP:11605"/>
        <dbReference type="ChEBI" id="CHEBI:15377"/>
        <dbReference type="ChEBI" id="CHEBI:30013"/>
        <dbReference type="ChEBI" id="CHEBI:43474"/>
        <dbReference type="ChEBI" id="CHEBI:61977"/>
        <dbReference type="EC" id="3.1.3.16"/>
    </reaction>
</comment>
<dbReference type="PANTHER" id="PTHR11668">
    <property type="entry name" value="SERINE/THREONINE PROTEIN PHOSPHATASE"/>
    <property type="match status" value="1"/>
</dbReference>
<evidence type="ECO:0000313" key="10">
    <source>
        <dbReference type="EMBL" id="AYV80403.1"/>
    </source>
</evidence>
<dbReference type="PRINTS" id="PR00114">
    <property type="entry name" value="STPHPHTASE"/>
</dbReference>
<evidence type="ECO:0000256" key="3">
    <source>
        <dbReference type="ARBA" id="ARBA00022801"/>
    </source>
</evidence>
<evidence type="ECO:0000256" key="4">
    <source>
        <dbReference type="ARBA" id="ARBA00022912"/>
    </source>
</evidence>
<proteinExistence type="inferred from homology"/>
<feature type="domain" description="Serine/threonine specific protein phosphatases" evidence="9">
    <location>
        <begin position="333"/>
        <end position="338"/>
    </location>
</feature>
<name>A0A3G5A3J6_9VIRU</name>
<dbReference type="PROSITE" id="PS00125">
    <property type="entry name" value="SER_THR_PHOSPHATASE"/>
    <property type="match status" value="1"/>
</dbReference>
<dbReference type="PANTHER" id="PTHR11668:SF300">
    <property type="entry name" value="SERINE_THREONINE-PROTEIN PHOSPHATASE"/>
    <property type="match status" value="1"/>
</dbReference>
<evidence type="ECO:0000259" key="9">
    <source>
        <dbReference type="PROSITE" id="PS00125"/>
    </source>
</evidence>
<reference evidence="10" key="1">
    <citation type="submission" date="2018-10" db="EMBL/GenBank/DDBJ databases">
        <title>Hidden diversity of soil giant viruses.</title>
        <authorList>
            <person name="Schulz F."/>
            <person name="Alteio L."/>
            <person name="Goudeau D."/>
            <person name="Ryan E.M."/>
            <person name="Malmstrom R.R."/>
            <person name="Blanchard J."/>
            <person name="Woyke T."/>
        </authorList>
    </citation>
    <scope>NUCLEOTIDE SEQUENCE</scope>
    <source>
        <strain evidence="10">HAV1</strain>
    </source>
</reference>
<dbReference type="InterPro" id="IPR004843">
    <property type="entry name" value="Calcineurin-like_PHP"/>
</dbReference>
<evidence type="ECO:0000256" key="1">
    <source>
        <dbReference type="ARBA" id="ARBA00001936"/>
    </source>
</evidence>
<dbReference type="GO" id="GO:0046872">
    <property type="term" value="F:metal ion binding"/>
    <property type="evidence" value="ECO:0007669"/>
    <property type="project" value="UniProtKB-KW"/>
</dbReference>
<keyword evidence="5" id="KW-0464">Manganese</keyword>
<dbReference type="CDD" id="cd00144">
    <property type="entry name" value="MPP_PPP_family"/>
    <property type="match status" value="1"/>
</dbReference>
<dbReference type="Pfam" id="PF00149">
    <property type="entry name" value="Metallophos"/>
    <property type="match status" value="1"/>
</dbReference>
<dbReference type="EMBL" id="MK072243">
    <property type="protein sequence ID" value="AYV80403.1"/>
    <property type="molecule type" value="Genomic_DNA"/>
</dbReference>
<evidence type="ECO:0000256" key="2">
    <source>
        <dbReference type="ARBA" id="ARBA00022723"/>
    </source>
</evidence>
<keyword evidence="3 8" id="KW-0378">Hydrolase</keyword>
<accession>A0A3G5A3J6</accession>
<keyword evidence="4" id="KW-0904">Protein phosphatase</keyword>
<evidence type="ECO:0000256" key="8">
    <source>
        <dbReference type="RuleBase" id="RU004273"/>
    </source>
</evidence>
<dbReference type="SMART" id="SM00156">
    <property type="entry name" value="PP2Ac"/>
    <property type="match status" value="1"/>
</dbReference>
<keyword evidence="2" id="KW-0479">Metal-binding</keyword>
<comment type="cofactor">
    <cofactor evidence="1">
        <name>Mn(2+)</name>
        <dbReference type="ChEBI" id="CHEBI:29035"/>
    </cofactor>
</comment>
<dbReference type="Gene3D" id="3.60.21.10">
    <property type="match status" value="1"/>
</dbReference>
<dbReference type="InterPro" id="IPR050341">
    <property type="entry name" value="PP1_catalytic_subunit"/>
</dbReference>
<evidence type="ECO:0000256" key="7">
    <source>
        <dbReference type="ARBA" id="ARBA00048336"/>
    </source>
</evidence>
<organism evidence="10">
    <name type="scientific">Harvfovirus sp</name>
    <dbReference type="NCBI Taxonomy" id="2487768"/>
    <lineage>
        <taxon>Viruses</taxon>
        <taxon>Varidnaviria</taxon>
        <taxon>Bamfordvirae</taxon>
        <taxon>Nucleocytoviricota</taxon>
        <taxon>Megaviricetes</taxon>
        <taxon>Imitervirales</taxon>
        <taxon>Mimiviridae</taxon>
        <taxon>Klosneuvirinae</taxon>
    </lineage>
</organism>
<dbReference type="InterPro" id="IPR006186">
    <property type="entry name" value="Ser/Thr-sp_prot-phosphatase"/>
</dbReference>
<comment type="similarity">
    <text evidence="8">Belongs to the PPP phosphatase family.</text>
</comment>
<dbReference type="SUPFAM" id="SSF56300">
    <property type="entry name" value="Metallo-dependent phosphatases"/>
    <property type="match status" value="1"/>
</dbReference>
<evidence type="ECO:0000256" key="6">
    <source>
        <dbReference type="ARBA" id="ARBA00047761"/>
    </source>
</evidence>